<proteinExistence type="predicted"/>
<reference evidence="1 2" key="1">
    <citation type="submission" date="2020-12" db="EMBL/GenBank/DDBJ databases">
        <title>Effect of drift, selection, and recombination on the evolution of hybrid genomes in Candida yeast pathogens.</title>
        <authorList>
            <person name="Mixao V."/>
            <person name="Ksiezopolska E."/>
            <person name="Saus E."/>
            <person name="Boekhout T."/>
            <person name="Gacser A."/>
            <person name="Gabaldon T."/>
        </authorList>
    </citation>
    <scope>NUCLEOTIDE SEQUENCE [LARGE SCALE GENOMIC DNA]</scope>
    <source>
        <strain evidence="1 2">BP57</strain>
    </source>
</reference>
<name>A0A8H7Z9U1_9ASCO</name>
<organism evidence="1 2">
    <name type="scientific">Candida metapsilosis</name>
    <dbReference type="NCBI Taxonomy" id="273372"/>
    <lineage>
        <taxon>Eukaryota</taxon>
        <taxon>Fungi</taxon>
        <taxon>Dikarya</taxon>
        <taxon>Ascomycota</taxon>
        <taxon>Saccharomycotina</taxon>
        <taxon>Pichiomycetes</taxon>
        <taxon>Debaryomycetaceae</taxon>
        <taxon>Candida/Lodderomyces clade</taxon>
        <taxon>Candida</taxon>
    </lineage>
</organism>
<dbReference type="AlphaFoldDB" id="A0A8H7Z9U1"/>
<evidence type="ECO:0000313" key="1">
    <source>
        <dbReference type="EMBL" id="KAG5417880.1"/>
    </source>
</evidence>
<dbReference type="EMBL" id="JAEOAQ010000006">
    <property type="protein sequence ID" value="KAG5417880.1"/>
    <property type="molecule type" value="Genomic_DNA"/>
</dbReference>
<keyword evidence="2" id="KW-1185">Reference proteome</keyword>
<gene>
    <name evidence="1" type="ORF">I9W82_004208</name>
</gene>
<dbReference type="OrthoDB" id="337660at2759"/>
<accession>A0A8H7Z9U1</accession>
<evidence type="ECO:0000313" key="2">
    <source>
        <dbReference type="Proteomes" id="UP000669133"/>
    </source>
</evidence>
<dbReference type="GeneID" id="93652837"/>
<comment type="caution">
    <text evidence="1">The sequence shown here is derived from an EMBL/GenBank/DDBJ whole genome shotgun (WGS) entry which is preliminary data.</text>
</comment>
<dbReference type="Proteomes" id="UP000669133">
    <property type="component" value="Unassembled WGS sequence"/>
</dbReference>
<protein>
    <submittedName>
        <fullName evidence="1">Uncharacterized protein</fullName>
    </submittedName>
</protein>
<dbReference type="RefSeq" id="XP_067546996.1">
    <property type="nucleotide sequence ID" value="XM_067693256.1"/>
</dbReference>
<sequence length="160" mass="17961">MWVLEITGTNLKAGVPTDQPKVLSVEFNCPLQILPPDYCIDHSLTPDQKDQIVKNLLPKYQQQVKEYEKNLGHFLPLREEAFSLDIIRQLIQEILSEGVIDGVVVVDQHFSNTLKSVISDTLEEMRVQEIVFLPWSVLAVYGANETNAVVSQLAKQGTAS</sequence>